<name>A0ABM9UQP5_SARVE</name>
<comment type="caution">
    <text evidence="1">The sequence shown here is derived from an EMBL/GenBank/DDBJ whole genome shotgun (WGS) entry which is preliminary data.</text>
</comment>
<evidence type="ECO:0000313" key="1">
    <source>
        <dbReference type="EMBL" id="CUN89048.1"/>
    </source>
</evidence>
<dbReference type="Proteomes" id="UP000095488">
    <property type="component" value="Unassembled WGS sequence"/>
</dbReference>
<proteinExistence type="predicted"/>
<dbReference type="RefSeq" id="WP_055258869.1">
    <property type="nucleotide sequence ID" value="NZ_BCMV01000019.1"/>
</dbReference>
<protein>
    <submittedName>
        <fullName evidence="1">Uncharacterized protein</fullName>
    </submittedName>
</protein>
<keyword evidence="2" id="KW-1185">Reference proteome</keyword>
<organism evidence="1 2">
    <name type="scientific">Sarcina ventriculi</name>
    <name type="common">Clostridium ventriculi</name>
    <dbReference type="NCBI Taxonomy" id="1267"/>
    <lineage>
        <taxon>Bacteria</taxon>
        <taxon>Bacillati</taxon>
        <taxon>Bacillota</taxon>
        <taxon>Clostridia</taxon>
        <taxon>Eubacteriales</taxon>
        <taxon>Clostridiaceae</taxon>
        <taxon>Sarcina</taxon>
    </lineage>
</organism>
<gene>
    <name evidence="1" type="ORF">ERS852473_01343</name>
</gene>
<sequence length="75" mass="8695">MCSDVSLLNIAINFLPLNANIVSINKKNNTGMRGNANDNLIVQYIYNGTDYTLILENNNDYWRVKETYNEFLEIF</sequence>
<dbReference type="EMBL" id="CYZR01000004">
    <property type="protein sequence ID" value="CUN89048.1"/>
    <property type="molecule type" value="Genomic_DNA"/>
</dbReference>
<evidence type="ECO:0000313" key="2">
    <source>
        <dbReference type="Proteomes" id="UP000095488"/>
    </source>
</evidence>
<reference evidence="1 2" key="1">
    <citation type="submission" date="2015-09" db="EMBL/GenBank/DDBJ databases">
        <authorList>
            <consortium name="Pathogen Informatics"/>
        </authorList>
    </citation>
    <scope>NUCLEOTIDE SEQUENCE [LARGE SCALE GENOMIC DNA]</scope>
    <source>
        <strain evidence="1 2">2789STDY5834858</strain>
    </source>
</reference>
<accession>A0ABM9UQP5</accession>